<dbReference type="Gene3D" id="1.25.40.10">
    <property type="entry name" value="Tetratricopeptide repeat domain"/>
    <property type="match status" value="1"/>
</dbReference>
<dbReference type="PROSITE" id="PS50236">
    <property type="entry name" value="CHCR"/>
    <property type="match status" value="1"/>
</dbReference>
<dbReference type="InterPro" id="IPR045111">
    <property type="entry name" value="Vps41/Vps8"/>
</dbReference>
<dbReference type="EMBL" id="SDMP01000002">
    <property type="protein sequence ID" value="RYR74605.1"/>
    <property type="molecule type" value="Genomic_DNA"/>
</dbReference>
<dbReference type="GO" id="GO:0006623">
    <property type="term" value="P:protein targeting to vacuole"/>
    <property type="evidence" value="ECO:0007669"/>
    <property type="project" value="InterPro"/>
</dbReference>
<feature type="repeat" description="CHCR" evidence="3">
    <location>
        <begin position="227"/>
        <end position="370"/>
    </location>
</feature>
<organism evidence="6 7">
    <name type="scientific">Arachis hypogaea</name>
    <name type="common">Peanut</name>
    <dbReference type="NCBI Taxonomy" id="3818"/>
    <lineage>
        <taxon>Eukaryota</taxon>
        <taxon>Viridiplantae</taxon>
        <taxon>Streptophyta</taxon>
        <taxon>Embryophyta</taxon>
        <taxon>Tracheophyta</taxon>
        <taxon>Spermatophyta</taxon>
        <taxon>Magnoliopsida</taxon>
        <taxon>eudicotyledons</taxon>
        <taxon>Gunneridae</taxon>
        <taxon>Pentapetalae</taxon>
        <taxon>rosids</taxon>
        <taxon>fabids</taxon>
        <taxon>Fabales</taxon>
        <taxon>Fabaceae</taxon>
        <taxon>Papilionoideae</taxon>
        <taxon>50 kb inversion clade</taxon>
        <taxon>dalbergioids sensu lato</taxon>
        <taxon>Dalbergieae</taxon>
        <taxon>Pterocarpus clade</taxon>
        <taxon>Arachis</taxon>
    </lineage>
</organism>
<dbReference type="InterPro" id="IPR000547">
    <property type="entry name" value="Clathrin_H-chain/VPS_repeat"/>
</dbReference>
<keyword evidence="4" id="KW-1133">Transmembrane helix</keyword>
<reference evidence="6 7" key="1">
    <citation type="submission" date="2019-01" db="EMBL/GenBank/DDBJ databases">
        <title>Sequencing of cultivated peanut Arachis hypogaea provides insights into genome evolution and oil improvement.</title>
        <authorList>
            <person name="Chen X."/>
        </authorList>
    </citation>
    <scope>NUCLEOTIDE SEQUENCE [LARGE SCALE GENOMIC DNA]</scope>
    <source>
        <strain evidence="7">cv. Fuhuasheng</strain>
        <tissue evidence="6">Leaves</tissue>
    </source>
</reference>
<dbReference type="GO" id="GO:0016236">
    <property type="term" value="P:macroautophagy"/>
    <property type="evidence" value="ECO:0007669"/>
    <property type="project" value="TreeGrafter"/>
</dbReference>
<name>A0A445EGP4_ARAHY</name>
<dbReference type="Pfam" id="PF23556">
    <property type="entry name" value="TPR_Vps41"/>
    <property type="match status" value="2"/>
</dbReference>
<feature type="transmembrane region" description="Helical" evidence="4">
    <location>
        <begin position="76"/>
        <end position="97"/>
    </location>
</feature>
<evidence type="ECO:0000256" key="2">
    <source>
        <dbReference type="ARBA" id="ARBA00022927"/>
    </source>
</evidence>
<keyword evidence="4" id="KW-0472">Membrane</keyword>
<dbReference type="GO" id="GO:0030897">
    <property type="term" value="C:HOPS complex"/>
    <property type="evidence" value="ECO:0007669"/>
    <property type="project" value="TreeGrafter"/>
</dbReference>
<evidence type="ECO:0000256" key="1">
    <source>
        <dbReference type="ARBA" id="ARBA00022448"/>
    </source>
</evidence>
<evidence type="ECO:0000313" key="6">
    <source>
        <dbReference type="EMBL" id="RYR74605.1"/>
    </source>
</evidence>
<dbReference type="PANTHER" id="PTHR12616">
    <property type="entry name" value="VACUOLAR PROTEIN SORTING VPS41"/>
    <property type="match status" value="1"/>
</dbReference>
<gene>
    <name evidence="6" type="ORF">Ahy_A02g009329</name>
</gene>
<dbReference type="InterPro" id="IPR011990">
    <property type="entry name" value="TPR-like_helical_dom_sf"/>
</dbReference>
<dbReference type="SMART" id="SM00299">
    <property type="entry name" value="CLH"/>
    <property type="match status" value="1"/>
</dbReference>
<proteinExistence type="predicted"/>
<dbReference type="Pfam" id="PF03109">
    <property type="entry name" value="ABC1"/>
    <property type="match status" value="1"/>
</dbReference>
<dbReference type="GO" id="GO:0005770">
    <property type="term" value="C:late endosome"/>
    <property type="evidence" value="ECO:0007669"/>
    <property type="project" value="TreeGrafter"/>
</dbReference>
<dbReference type="GO" id="GO:0009267">
    <property type="term" value="P:cellular response to starvation"/>
    <property type="evidence" value="ECO:0007669"/>
    <property type="project" value="TreeGrafter"/>
</dbReference>
<feature type="domain" description="ABC1 atypical kinase-like" evidence="5">
    <location>
        <begin position="147"/>
        <end position="195"/>
    </location>
</feature>
<evidence type="ECO:0000259" key="5">
    <source>
        <dbReference type="Pfam" id="PF03109"/>
    </source>
</evidence>
<evidence type="ECO:0000256" key="3">
    <source>
        <dbReference type="PROSITE-ProRule" id="PRU01006"/>
    </source>
</evidence>
<comment type="caution">
    <text evidence="6">The sequence shown here is derived from an EMBL/GenBank/DDBJ whole genome shotgun (WGS) entry which is preliminary data.</text>
</comment>
<accession>A0A445EGP4</accession>
<keyword evidence="4" id="KW-0812">Transmembrane</keyword>
<dbReference type="PANTHER" id="PTHR12616:SF1">
    <property type="entry name" value="VACUOLAR PROTEIN SORTING-ASSOCIATED PROTEIN 41 HOMOLOG"/>
    <property type="match status" value="1"/>
</dbReference>
<protein>
    <recommendedName>
        <fullName evidence="5">ABC1 atypical kinase-like domain-containing protein</fullName>
    </recommendedName>
</protein>
<dbReference type="GO" id="GO:0034058">
    <property type="term" value="P:endosomal vesicle fusion"/>
    <property type="evidence" value="ECO:0007669"/>
    <property type="project" value="TreeGrafter"/>
</dbReference>
<dbReference type="InterPro" id="IPR004147">
    <property type="entry name" value="ABC1_dom"/>
</dbReference>
<dbReference type="Proteomes" id="UP000289738">
    <property type="component" value="Chromosome A02"/>
</dbReference>
<keyword evidence="1" id="KW-0813">Transport</keyword>
<dbReference type="AlphaFoldDB" id="A0A445EGP4"/>
<evidence type="ECO:0000256" key="4">
    <source>
        <dbReference type="SAM" id="Phobius"/>
    </source>
</evidence>
<keyword evidence="2" id="KW-0653">Protein transport</keyword>
<evidence type="ECO:0000313" key="7">
    <source>
        <dbReference type="Proteomes" id="UP000289738"/>
    </source>
</evidence>
<feature type="transmembrane region" description="Helical" evidence="4">
    <location>
        <begin position="192"/>
        <end position="212"/>
    </location>
</feature>
<keyword evidence="7" id="KW-1185">Reference proteome</keyword>
<sequence>MRSRVRDQRVRGGHRRNAAAAAAITVVEEGVQRREREKDDSQTKWRERMKTRREREGGCFAVHCRRSWGQLKPPPLLGLAVLLSSLSASTIDFLRFISAIFDANGTDAILSFEKFCCNLPRPLLQVPVSIWITFLNSILIHLLINWDKVPAFSPKKAKSFIESELGASISLLFREFEDRPIAATSLGQVHRAILHLILCSLLISLSSMLAGLESFKLMKPELFDFIDKYNLQDSIHEKVVQLMMLDCKHVVPLLIQHRDLISPQEVVKQLLNADVELYADYDPKMLLPFLHSSQHYTLEKAYEICTKKELLKEQVFILGRMRNSKQALAVIINKLGDIKEAVEFVTMQNDYELWEELIKQCIDKPEMVGMLLEHTVGNLDPLYIVNKVPNGLKIPR</sequence>
<feature type="transmembrane region" description="Helical" evidence="4">
    <location>
        <begin position="128"/>
        <end position="146"/>
    </location>
</feature>